<evidence type="ECO:0000313" key="1">
    <source>
        <dbReference type="EMBL" id="GFH84709.1"/>
    </source>
</evidence>
<name>A0A7I9ZY36_9BACE</name>
<dbReference type="Pfam" id="PF13412">
    <property type="entry name" value="HTH_24"/>
    <property type="match status" value="1"/>
</dbReference>
<comment type="caution">
    <text evidence="1">The sequence shown here is derived from an EMBL/GenBank/DDBJ whole genome shotgun (WGS) entry which is preliminary data.</text>
</comment>
<dbReference type="RefSeq" id="WP_172503435.1">
    <property type="nucleotide sequence ID" value="NZ_BLLS01000001.1"/>
</dbReference>
<gene>
    <name evidence="1" type="ORF">IMSAGC001_00104</name>
</gene>
<evidence type="ECO:0000313" key="2">
    <source>
        <dbReference type="Proteomes" id="UP000491181"/>
    </source>
</evidence>
<organism evidence="1 2">
    <name type="scientific">Bacteroides acidifaciens</name>
    <dbReference type="NCBI Taxonomy" id="85831"/>
    <lineage>
        <taxon>Bacteria</taxon>
        <taxon>Pseudomonadati</taxon>
        <taxon>Bacteroidota</taxon>
        <taxon>Bacteroidia</taxon>
        <taxon>Bacteroidales</taxon>
        <taxon>Bacteroidaceae</taxon>
        <taxon>Bacteroides</taxon>
    </lineage>
</organism>
<dbReference type="Proteomes" id="UP000491181">
    <property type="component" value="Unassembled WGS sequence"/>
</dbReference>
<evidence type="ECO:0008006" key="3">
    <source>
        <dbReference type="Google" id="ProtNLM"/>
    </source>
</evidence>
<sequence length="560" mass="64652">MSTFTDKFDNRWKCIPYSMSTLTTGNGFAILFHLLRRGHTENDITTCSISKKTLADLIGVSSSTVLRAIKNLEQLNLIEVVFNQGNISTFSINWEEIQKIHRVSMQLSDKGWLALREVCSENGVKPLSSISDKVIEMLIEKFPYTRTNMIWDPCQYDTTPYHNDTTPYHNDTTPCQYDMGTPENVVFSPDPCHIGTGQSVTHVNMERGGESIEDGIVNASKTKTTHINLERDPCHIDTTPYHNDTTPCHIDTTPYHNDTTPCHNDTTPYQYDTTPCHIDTQNKIYIDIENKENHNERSEFNKETDMKILEWFNSRDLSFPDLSSSDFETIINLPDFADNDFDMAIREVWGYLQYDEDSPGNYIPAEYFKDILYRAWNDLKTINPDFSLSEQDMKNIFGFDVEMQNGEPVCYVIPSKIKNINQSPSSSRKIKRKGVGDRTSRLIFLESIRQVAEKDTNMLTDAEYAIWLMIEFVKERESNQQPRPSEVTKAVYEDLLKRFSNESKVPVEDLRTLWKELPQKNTVKLHPQQLSVDKIINYNVQVNQASDVEELYNKKMAEQP</sequence>
<accession>A0A7I9ZY36</accession>
<reference evidence="1 2" key="1">
    <citation type="journal article" date="2020" name="Microbiome">
        <title>Single-cell genomics of uncultured bacteria reveals dietary fiber responders in the mouse gut microbiota.</title>
        <authorList>
            <person name="Chijiiwa R."/>
            <person name="Hosokawa M."/>
            <person name="Kogawa M."/>
            <person name="Nishikawa Y."/>
            <person name="Ide K."/>
            <person name="Sakanashi C."/>
            <person name="Takahashi K."/>
            <person name="Takeyama H."/>
        </authorList>
    </citation>
    <scope>NUCLEOTIDE SEQUENCE [LARGE SCALE GENOMIC DNA]</scope>
    <source>
        <strain evidence="1">IMSAGC_001</strain>
    </source>
</reference>
<dbReference type="AlphaFoldDB" id="A0A7I9ZY36"/>
<dbReference type="InterPro" id="IPR036388">
    <property type="entry name" value="WH-like_DNA-bd_sf"/>
</dbReference>
<proteinExistence type="predicted"/>
<dbReference type="Gene3D" id="1.10.10.10">
    <property type="entry name" value="Winged helix-like DNA-binding domain superfamily/Winged helix DNA-binding domain"/>
    <property type="match status" value="1"/>
</dbReference>
<protein>
    <recommendedName>
        <fullName evidence="3">Helix-turn-helix domain-containing protein</fullName>
    </recommendedName>
</protein>
<dbReference type="EMBL" id="BLLS01000001">
    <property type="protein sequence ID" value="GFH84709.1"/>
    <property type="molecule type" value="Genomic_DNA"/>
</dbReference>
<dbReference type="SUPFAM" id="SSF46785">
    <property type="entry name" value="Winged helix' DNA-binding domain"/>
    <property type="match status" value="1"/>
</dbReference>
<dbReference type="InterPro" id="IPR036390">
    <property type="entry name" value="WH_DNA-bd_sf"/>
</dbReference>